<organism evidence="2 4">
    <name type="scientific">Hymenobacter humi</name>
    <dbReference type="NCBI Taxonomy" id="1411620"/>
    <lineage>
        <taxon>Bacteria</taxon>
        <taxon>Pseudomonadati</taxon>
        <taxon>Bacteroidota</taxon>
        <taxon>Cytophagia</taxon>
        <taxon>Cytophagales</taxon>
        <taxon>Hymenobacteraceae</taxon>
        <taxon>Hymenobacter</taxon>
    </lineage>
</organism>
<dbReference type="EMBL" id="JBHTEK010000004">
    <property type="protein sequence ID" value="MFC7670779.1"/>
    <property type="molecule type" value="Genomic_DNA"/>
</dbReference>
<evidence type="ECO:0000313" key="4">
    <source>
        <dbReference type="Proteomes" id="UP001596513"/>
    </source>
</evidence>
<feature type="chain" id="PRO_5045033370" description="Lipoprotein" evidence="1">
    <location>
        <begin position="27"/>
        <end position="106"/>
    </location>
</feature>
<dbReference type="Proteomes" id="UP001596513">
    <property type="component" value="Unassembled WGS sequence"/>
</dbReference>
<keyword evidence="4" id="KW-1185">Reference proteome</keyword>
<gene>
    <name evidence="2" type="ORF">ACFQT0_27870</name>
    <name evidence="3" type="ORF">ACFQT0_28675</name>
</gene>
<evidence type="ECO:0000313" key="2">
    <source>
        <dbReference type="EMBL" id="MFC7670779.1"/>
    </source>
</evidence>
<name>A0ABW2UCM4_9BACT</name>
<dbReference type="PROSITE" id="PS51257">
    <property type="entry name" value="PROKAR_LIPOPROTEIN"/>
    <property type="match status" value="1"/>
</dbReference>
<feature type="signal peptide" evidence="1">
    <location>
        <begin position="1"/>
        <end position="26"/>
    </location>
</feature>
<dbReference type="RefSeq" id="WP_380206497.1">
    <property type="nucleotide sequence ID" value="NZ_JBHTEK010000004.1"/>
</dbReference>
<protein>
    <recommendedName>
        <fullName evidence="5">Lipoprotein</fullName>
    </recommendedName>
</protein>
<comment type="caution">
    <text evidence="2">The sequence shown here is derived from an EMBL/GenBank/DDBJ whole genome shotgun (WGS) entry which is preliminary data.</text>
</comment>
<dbReference type="EMBL" id="JBHTEK010000004">
    <property type="protein sequence ID" value="MFC7670925.1"/>
    <property type="molecule type" value="Genomic_DNA"/>
</dbReference>
<evidence type="ECO:0008006" key="5">
    <source>
        <dbReference type="Google" id="ProtNLM"/>
    </source>
</evidence>
<keyword evidence="1" id="KW-0732">Signal</keyword>
<reference evidence="2" key="1">
    <citation type="journal article" date="2014" name="Int. J. Syst. Evol. Microbiol.">
        <title>Complete genome of a new Firmicutes species belonging to the dominant human colonic microbiota ('Ruminococcus bicirculans') reveals two chromosomes and a selective capacity to utilize plant glucans.</title>
        <authorList>
            <consortium name="NISC Comparative Sequencing Program"/>
            <person name="Wegmann U."/>
            <person name="Louis P."/>
            <person name="Goesmann A."/>
            <person name="Henrissat B."/>
            <person name="Duncan S.H."/>
            <person name="Flint H.J."/>
        </authorList>
    </citation>
    <scope>NUCLEOTIDE SEQUENCE</scope>
    <source>
        <strain evidence="2">JCM 19635</strain>
    </source>
</reference>
<proteinExistence type="predicted"/>
<reference evidence="4" key="2">
    <citation type="journal article" date="2019" name="Int. J. Syst. Evol. Microbiol.">
        <title>The Global Catalogue of Microorganisms (GCM) 10K type strain sequencing project: providing services to taxonomists for standard genome sequencing and annotation.</title>
        <authorList>
            <consortium name="The Broad Institute Genomics Platform"/>
            <consortium name="The Broad Institute Genome Sequencing Center for Infectious Disease"/>
            <person name="Wu L."/>
            <person name="Ma J."/>
        </authorList>
    </citation>
    <scope>NUCLEOTIDE SEQUENCE [LARGE SCALE GENOMIC DNA]</scope>
    <source>
        <strain evidence="4">JCM 19635</strain>
    </source>
</reference>
<reference evidence="2" key="3">
    <citation type="submission" date="2024-09" db="EMBL/GenBank/DDBJ databases">
        <authorList>
            <person name="Sun Q."/>
            <person name="Mori K."/>
        </authorList>
    </citation>
    <scope>NUCLEOTIDE SEQUENCE</scope>
    <source>
        <strain evidence="2">JCM 19635</strain>
    </source>
</reference>
<sequence>MKSKLNQLLSVVAATAMFAITSCSSAGGTDKFMGEWQSVDTPTRPHMTIQQRGENLTLLEGKKEVPLTYDKDNHKLSVNTGMGAIDIIYLEEKIICWCQVQVNIPK</sequence>
<evidence type="ECO:0000313" key="3">
    <source>
        <dbReference type="EMBL" id="MFC7670925.1"/>
    </source>
</evidence>
<evidence type="ECO:0000256" key="1">
    <source>
        <dbReference type="SAM" id="SignalP"/>
    </source>
</evidence>
<accession>A0ABW2UCM4</accession>